<evidence type="ECO:0000256" key="5">
    <source>
        <dbReference type="ARBA" id="ARBA00023136"/>
    </source>
</evidence>
<organism evidence="7 8">
    <name type="scientific">Halioglobus japonicus</name>
    <dbReference type="NCBI Taxonomy" id="930805"/>
    <lineage>
        <taxon>Bacteria</taxon>
        <taxon>Pseudomonadati</taxon>
        <taxon>Pseudomonadota</taxon>
        <taxon>Gammaproteobacteria</taxon>
        <taxon>Cellvibrionales</taxon>
        <taxon>Halieaceae</taxon>
        <taxon>Halioglobus</taxon>
    </lineage>
</organism>
<feature type="transmembrane region" description="Helical" evidence="6">
    <location>
        <begin position="65"/>
        <end position="86"/>
    </location>
</feature>
<evidence type="ECO:0008006" key="9">
    <source>
        <dbReference type="Google" id="ProtNLM"/>
    </source>
</evidence>
<evidence type="ECO:0000256" key="1">
    <source>
        <dbReference type="ARBA" id="ARBA00004141"/>
    </source>
</evidence>
<evidence type="ECO:0000256" key="4">
    <source>
        <dbReference type="ARBA" id="ARBA00022989"/>
    </source>
</evidence>
<dbReference type="PANTHER" id="PTHR30028:SF0">
    <property type="entry name" value="PROTEIN ALUMINUM SENSITIVE 3"/>
    <property type="match status" value="1"/>
</dbReference>
<comment type="subcellular location">
    <subcellularLocation>
        <location evidence="1">Membrane</location>
        <topology evidence="1">Multi-pass membrane protein</topology>
    </subcellularLocation>
</comment>
<proteinExistence type="inferred from homology"/>
<evidence type="ECO:0000313" key="8">
    <source>
        <dbReference type="Proteomes" id="UP000235162"/>
    </source>
</evidence>
<feature type="transmembrane region" description="Helical" evidence="6">
    <location>
        <begin position="207"/>
        <end position="230"/>
    </location>
</feature>
<reference evidence="7 8" key="1">
    <citation type="submission" date="2018-01" db="EMBL/GenBank/DDBJ databases">
        <title>The draft genome sequence of Halioglobus japonicus S1-36.</title>
        <authorList>
            <person name="Du Z.-J."/>
            <person name="Shi M.-J."/>
        </authorList>
    </citation>
    <scope>NUCLEOTIDE SEQUENCE [LARGE SCALE GENOMIC DNA]</scope>
    <source>
        <strain evidence="7 8">S1-36</strain>
    </source>
</reference>
<evidence type="ECO:0000313" key="7">
    <source>
        <dbReference type="EMBL" id="PLW88182.1"/>
    </source>
</evidence>
<feature type="transmembrane region" description="Helical" evidence="6">
    <location>
        <begin position="40"/>
        <end position="59"/>
    </location>
</feature>
<sequence length="238" mass="25494">MEDAVITLSLPRLALAFVPVFIALLILWRWSFGIGNALYALGRMLVQLMAIGYVLAWIFGADNGLLIALVLAIMMTASAWIAVGSVPGRRLQLLADSWIAIVTGGGLTLALITQLVLSVDPWYVPRYVVPLAGMAFANSMTAVSLAAERLFSELEHGVELAQARIKAYQAAMIPVINAMFAVGLVSLPGMMTGQILSGVSPLVAARYQIMVMCLIFAAAGISTAVFLALVMRRLAKER</sequence>
<dbReference type="AlphaFoldDB" id="A0AAP8MI02"/>
<feature type="transmembrane region" description="Helical" evidence="6">
    <location>
        <begin position="6"/>
        <end position="28"/>
    </location>
</feature>
<dbReference type="Pfam" id="PF03649">
    <property type="entry name" value="UPF0014"/>
    <property type="match status" value="1"/>
</dbReference>
<keyword evidence="5 6" id="KW-0472">Membrane</keyword>
<gene>
    <name evidence="7" type="ORF">C0029_05090</name>
</gene>
<keyword evidence="3 6" id="KW-0812">Transmembrane</keyword>
<dbReference type="InterPro" id="IPR005226">
    <property type="entry name" value="UPF0014_fam"/>
</dbReference>
<comment type="caution">
    <text evidence="7">The sequence shown here is derived from an EMBL/GenBank/DDBJ whole genome shotgun (WGS) entry which is preliminary data.</text>
</comment>
<comment type="similarity">
    <text evidence="2">Belongs to the UPF0014 family.</text>
</comment>
<evidence type="ECO:0000256" key="2">
    <source>
        <dbReference type="ARBA" id="ARBA00005268"/>
    </source>
</evidence>
<protein>
    <recommendedName>
        <fullName evidence="9">ABC transporter permease</fullName>
    </recommendedName>
</protein>
<name>A0AAP8MI02_9GAMM</name>
<feature type="transmembrane region" description="Helical" evidence="6">
    <location>
        <begin position="167"/>
        <end position="187"/>
    </location>
</feature>
<dbReference type="GO" id="GO:0005886">
    <property type="term" value="C:plasma membrane"/>
    <property type="evidence" value="ECO:0007669"/>
    <property type="project" value="TreeGrafter"/>
</dbReference>
<feature type="transmembrane region" description="Helical" evidence="6">
    <location>
        <begin position="129"/>
        <end position="147"/>
    </location>
</feature>
<evidence type="ECO:0000256" key="6">
    <source>
        <dbReference type="SAM" id="Phobius"/>
    </source>
</evidence>
<evidence type="ECO:0000256" key="3">
    <source>
        <dbReference type="ARBA" id="ARBA00022692"/>
    </source>
</evidence>
<accession>A0AAP8MI02</accession>
<feature type="transmembrane region" description="Helical" evidence="6">
    <location>
        <begin position="98"/>
        <end position="117"/>
    </location>
</feature>
<dbReference type="Proteomes" id="UP000235162">
    <property type="component" value="Unassembled WGS sequence"/>
</dbReference>
<dbReference type="EMBL" id="PKUR01000001">
    <property type="protein sequence ID" value="PLW88182.1"/>
    <property type="molecule type" value="Genomic_DNA"/>
</dbReference>
<keyword evidence="8" id="KW-1185">Reference proteome</keyword>
<dbReference type="PANTHER" id="PTHR30028">
    <property type="entry name" value="UPF0014 INNER MEMBRANE PROTEIN YBBM-RELATED"/>
    <property type="match status" value="1"/>
</dbReference>
<keyword evidence="4 6" id="KW-1133">Transmembrane helix</keyword>
<dbReference type="KEGG" id="hja:BST95_13105"/>